<name>A0ABP0H5U1_9DINO</name>
<evidence type="ECO:0000313" key="4">
    <source>
        <dbReference type="Proteomes" id="UP001642464"/>
    </source>
</evidence>
<evidence type="ECO:0000256" key="1">
    <source>
        <dbReference type="SAM" id="Coils"/>
    </source>
</evidence>
<feature type="compositionally biased region" description="Polar residues" evidence="2">
    <location>
        <begin position="713"/>
        <end position="726"/>
    </location>
</feature>
<dbReference type="Proteomes" id="UP001642464">
    <property type="component" value="Unassembled WGS sequence"/>
</dbReference>
<feature type="region of interest" description="Disordered" evidence="2">
    <location>
        <begin position="676"/>
        <end position="747"/>
    </location>
</feature>
<comment type="caution">
    <text evidence="3">The sequence shown here is derived from an EMBL/GenBank/DDBJ whole genome shotgun (WGS) entry which is preliminary data.</text>
</comment>
<feature type="region of interest" description="Disordered" evidence="2">
    <location>
        <begin position="587"/>
        <end position="648"/>
    </location>
</feature>
<sequence length="747" mass="82588">MTGARVAELRAALAELGRAREVQERRYESRVAALAEFDLIKVQTARRLRAKVSARSAAAQERSRSALRGIDAALERVRQVQPSGAGKDVRRAPVSKAQAALEKAQAKYKQQVELMYPAWQEQLERDNIVRLRQLERTELALERRRKLAQQAFEKEKAVRARLLDKEYDVEMQRERERQEQMQREKHRLHLERKAKERALQRLHERENLEQNAESLSPGSPEMAAPHLDAKDPLSAKLAAPTTPLPPLPPKPAEIIEGAAFELSYDWQPVPLSVNLPVRAEIKLERAPASGAGQRVARIPPSWKLVAEVRGTGDVVHVEVNQDDSVAQLAAKLRDQTDPYASLATVLLDERPIAPEKTVRQLGVGLFEGSVSLLLGLNDEAGNRRSPQQRSSPRSSGQQRTERVVPSWDRANKALESCFQVLERPSAASDLRASQYGELDDGANTPTAVQRVVNALWEPSSSGGASVLEGVSIECVCHTVKAIVRDRCVGLLPLSVLLPGGRLSGKANADAGTVSQVLDSFFSSCPDSRGEVWTRLVRHWQWLTRERALSREQVVEAFLLALLPPGEAERSPTAQHLRGVILSMTSNSVAPAQPSKPPTRTDSMLSYDALLGGSPKPARDGFRSPDEVLESHVEEEQEVSHVDDDDDDDLVTVDAGQLASPRPIGAQRRHVQRFLEHSDEEGDDSDDALDQDVAHANSGGPSSESPRKPRDRQMSNTMQAFLSTNRPSAAAQGREPDLLDEDDEDFDF</sequence>
<reference evidence="3 4" key="1">
    <citation type="submission" date="2024-02" db="EMBL/GenBank/DDBJ databases">
        <authorList>
            <person name="Chen Y."/>
            <person name="Shah S."/>
            <person name="Dougan E. K."/>
            <person name="Thang M."/>
            <person name="Chan C."/>
        </authorList>
    </citation>
    <scope>NUCLEOTIDE SEQUENCE [LARGE SCALE GENOMIC DNA]</scope>
</reference>
<evidence type="ECO:0000256" key="2">
    <source>
        <dbReference type="SAM" id="MobiDB-lite"/>
    </source>
</evidence>
<keyword evidence="4" id="KW-1185">Reference proteome</keyword>
<accession>A0ABP0H5U1</accession>
<feature type="region of interest" description="Disordered" evidence="2">
    <location>
        <begin position="206"/>
        <end position="226"/>
    </location>
</feature>
<protein>
    <submittedName>
        <fullName evidence="3">Reticulocyte-binding protein 2 homolog a</fullName>
    </submittedName>
</protein>
<feature type="region of interest" description="Disordered" evidence="2">
    <location>
        <begin position="378"/>
        <end position="405"/>
    </location>
</feature>
<organism evidence="3 4">
    <name type="scientific">Durusdinium trenchii</name>
    <dbReference type="NCBI Taxonomy" id="1381693"/>
    <lineage>
        <taxon>Eukaryota</taxon>
        <taxon>Sar</taxon>
        <taxon>Alveolata</taxon>
        <taxon>Dinophyceae</taxon>
        <taxon>Suessiales</taxon>
        <taxon>Symbiodiniaceae</taxon>
        <taxon>Durusdinium</taxon>
    </lineage>
</organism>
<feature type="compositionally biased region" description="Low complexity" evidence="2">
    <location>
        <begin position="383"/>
        <end position="398"/>
    </location>
</feature>
<evidence type="ECO:0000313" key="3">
    <source>
        <dbReference type="EMBL" id="CAK8985585.1"/>
    </source>
</evidence>
<gene>
    <name evidence="3" type="ORF">SCF082_LOCUS203</name>
</gene>
<keyword evidence="1" id="KW-0175">Coiled coil</keyword>
<feature type="compositionally biased region" description="Acidic residues" evidence="2">
    <location>
        <begin position="677"/>
        <end position="689"/>
    </location>
</feature>
<feature type="compositionally biased region" description="Acidic residues" evidence="2">
    <location>
        <begin position="737"/>
        <end position="747"/>
    </location>
</feature>
<feature type="coiled-coil region" evidence="1">
    <location>
        <begin position="94"/>
        <end position="205"/>
    </location>
</feature>
<dbReference type="EMBL" id="CAXAMM010000036">
    <property type="protein sequence ID" value="CAK8985585.1"/>
    <property type="molecule type" value="Genomic_DNA"/>
</dbReference>
<proteinExistence type="predicted"/>
<feature type="compositionally biased region" description="Basic and acidic residues" evidence="2">
    <location>
        <begin position="616"/>
        <end position="641"/>
    </location>
</feature>